<sequence length="67" mass="7579">MISLAGWSERHRRRVPSRRDIEEVLVRCAFGEELLFAGLCDVPMPGGEIQKRLERTTDALMALLNAP</sequence>
<comment type="caution">
    <text evidence="1">The sequence shown here is derived from an EMBL/GenBank/DDBJ whole genome shotgun (WGS) entry which is preliminary data.</text>
</comment>
<protein>
    <submittedName>
        <fullName evidence="1">Uncharacterized protein</fullName>
    </submittedName>
</protein>
<dbReference type="RefSeq" id="WP_151001159.1">
    <property type="nucleotide sequence ID" value="NZ_BPQY01000003.1"/>
</dbReference>
<accession>A0A6L3SWJ2</accession>
<dbReference type="Proteomes" id="UP000474159">
    <property type="component" value="Unassembled WGS sequence"/>
</dbReference>
<keyword evidence="2" id="KW-1185">Reference proteome</keyword>
<dbReference type="AlphaFoldDB" id="A0A6L3SWJ2"/>
<dbReference type="EMBL" id="VZZK01000015">
    <property type="protein sequence ID" value="KAB1078219.1"/>
    <property type="molecule type" value="Genomic_DNA"/>
</dbReference>
<organism evidence="1 2">
    <name type="scientific">Methylobacterium soli</name>
    <dbReference type="NCBI Taxonomy" id="553447"/>
    <lineage>
        <taxon>Bacteria</taxon>
        <taxon>Pseudomonadati</taxon>
        <taxon>Pseudomonadota</taxon>
        <taxon>Alphaproteobacteria</taxon>
        <taxon>Hyphomicrobiales</taxon>
        <taxon>Methylobacteriaceae</taxon>
        <taxon>Methylobacterium</taxon>
    </lineage>
</organism>
<name>A0A6L3SWJ2_9HYPH</name>
<evidence type="ECO:0000313" key="2">
    <source>
        <dbReference type="Proteomes" id="UP000474159"/>
    </source>
</evidence>
<proteinExistence type="predicted"/>
<evidence type="ECO:0000313" key="1">
    <source>
        <dbReference type="EMBL" id="KAB1078219.1"/>
    </source>
</evidence>
<gene>
    <name evidence="1" type="ORF">F6X53_15810</name>
</gene>
<reference evidence="1 2" key="1">
    <citation type="submission" date="2019-09" db="EMBL/GenBank/DDBJ databases">
        <title>YIM 48816 draft genome.</title>
        <authorList>
            <person name="Jiang L."/>
        </authorList>
    </citation>
    <scope>NUCLEOTIDE SEQUENCE [LARGE SCALE GENOMIC DNA]</scope>
    <source>
        <strain evidence="1 2">YIM 48816</strain>
    </source>
</reference>